<name>A0A3D4V8V9_9BACT</name>
<dbReference type="PANTHER" id="PTHR36512:SF3">
    <property type="entry name" value="BLR5678 PROTEIN"/>
    <property type="match status" value="1"/>
</dbReference>
<reference evidence="2 3" key="1">
    <citation type="journal article" date="2018" name="Nat. Biotechnol.">
        <title>A standardized bacterial taxonomy based on genome phylogeny substantially revises the tree of life.</title>
        <authorList>
            <person name="Parks D.H."/>
            <person name="Chuvochina M."/>
            <person name="Waite D.W."/>
            <person name="Rinke C."/>
            <person name="Skarshewski A."/>
            <person name="Chaumeil P.A."/>
            <person name="Hugenholtz P."/>
        </authorList>
    </citation>
    <scope>NUCLEOTIDE SEQUENCE [LARGE SCALE GENOMIC DNA]</scope>
    <source>
        <strain evidence="2">UBA8844</strain>
    </source>
</reference>
<proteinExistence type="inferred from homology"/>
<dbReference type="Proteomes" id="UP000264071">
    <property type="component" value="Unassembled WGS sequence"/>
</dbReference>
<dbReference type="SUPFAM" id="SSF56266">
    <property type="entry name" value="DmpA/ArgJ-like"/>
    <property type="match status" value="1"/>
</dbReference>
<dbReference type="AlphaFoldDB" id="A0A3D4V8V9"/>
<dbReference type="Gene3D" id="3.60.70.12">
    <property type="entry name" value="L-amino peptidase D-ALA esterase/amidase"/>
    <property type="match status" value="1"/>
</dbReference>
<evidence type="ECO:0000313" key="2">
    <source>
        <dbReference type="EMBL" id="HCT57563.1"/>
    </source>
</evidence>
<dbReference type="Pfam" id="PF03576">
    <property type="entry name" value="Peptidase_S58"/>
    <property type="match status" value="1"/>
</dbReference>
<protein>
    <submittedName>
        <fullName evidence="2">S58 family peptidase</fullName>
    </submittedName>
</protein>
<dbReference type="EMBL" id="DPIY01000009">
    <property type="protein sequence ID" value="HCT57563.1"/>
    <property type="molecule type" value="Genomic_DNA"/>
</dbReference>
<dbReference type="GO" id="GO:0004177">
    <property type="term" value="F:aminopeptidase activity"/>
    <property type="evidence" value="ECO:0007669"/>
    <property type="project" value="TreeGrafter"/>
</dbReference>
<comment type="similarity">
    <text evidence="1">Belongs to the peptidase S58 family.</text>
</comment>
<dbReference type="InterPro" id="IPR016117">
    <property type="entry name" value="ArgJ-like_dom_sf"/>
</dbReference>
<dbReference type="PANTHER" id="PTHR36512">
    <property type="entry name" value="D-AMINOPEPTIDASE"/>
    <property type="match status" value="1"/>
</dbReference>
<organism evidence="2 3">
    <name type="scientific">Gemmatimonas aurantiaca</name>
    <dbReference type="NCBI Taxonomy" id="173480"/>
    <lineage>
        <taxon>Bacteria</taxon>
        <taxon>Pseudomonadati</taxon>
        <taxon>Gemmatimonadota</taxon>
        <taxon>Gemmatimonadia</taxon>
        <taxon>Gemmatimonadales</taxon>
        <taxon>Gemmatimonadaceae</taxon>
        <taxon>Gemmatimonas</taxon>
    </lineage>
</organism>
<dbReference type="InterPro" id="IPR005321">
    <property type="entry name" value="Peptidase_S58_DmpA"/>
</dbReference>
<sequence length="372" mass="38634">MGTRVDAQPTRARALGLAPGIFTPGRHNAITDVEGVKVGQVTISEGDSLRTGVTAIVPHGGDLFRDRVPAALHVGNGFGKLLGVTQLRELGEIETPIVLTCTLCIWQAGDALAQWMLARPENAGVRSINPVVGETNDGQLNATRARPGIGAAVQRALASATDGPVMEGSVGAGHGTVMFGWKGGIGTSSRVLPATLGGFRIGVLVQGNYGGVLQMMGAPIGQQLGRYAFQRDVAPANNRSPGDAGAEHGDGSCMIVIATDAPILSRNLERLAARAVMGLARTGSSASNGSGDYVLAFSTASKVRRNPDAVVNTNEELGNDQMSALFQAVTEATEEALYNALLMATPVSSRSSRVNPLPVDSVRLLLRARGIR</sequence>
<evidence type="ECO:0000313" key="3">
    <source>
        <dbReference type="Proteomes" id="UP000264071"/>
    </source>
</evidence>
<accession>A0A3D4V8V9</accession>
<evidence type="ECO:0000256" key="1">
    <source>
        <dbReference type="ARBA" id="ARBA00007068"/>
    </source>
</evidence>
<gene>
    <name evidence="2" type="ORF">DGD08_10230</name>
</gene>
<comment type="caution">
    <text evidence="2">The sequence shown here is derived from an EMBL/GenBank/DDBJ whole genome shotgun (WGS) entry which is preliminary data.</text>
</comment>